<dbReference type="InterPro" id="IPR056490">
    <property type="entry name" value="Rcc01698_C"/>
</dbReference>
<feature type="domain" description="Tip attachment protein J" evidence="1">
    <location>
        <begin position="120"/>
        <end position="269"/>
    </location>
</feature>
<dbReference type="InterPro" id="IPR032876">
    <property type="entry name" value="J_dom"/>
</dbReference>
<dbReference type="Proteomes" id="UP000549617">
    <property type="component" value="Unassembled WGS sequence"/>
</dbReference>
<evidence type="ECO:0000313" key="4">
    <source>
        <dbReference type="Proteomes" id="UP000549617"/>
    </source>
</evidence>
<feature type="domain" description="Rcc01698-like C-terminal" evidence="2">
    <location>
        <begin position="366"/>
        <end position="461"/>
    </location>
</feature>
<reference evidence="3 4" key="1">
    <citation type="submission" date="2020-08" db="EMBL/GenBank/DDBJ databases">
        <title>Genomic Encyclopedia of Type Strains, Phase IV (KMG-IV): sequencing the most valuable type-strain genomes for metagenomic binning, comparative biology and taxonomic classification.</title>
        <authorList>
            <person name="Goeker M."/>
        </authorList>
    </citation>
    <scope>NUCLEOTIDE SEQUENCE [LARGE SCALE GENOMIC DNA]</scope>
    <source>
        <strain evidence="3 4">DSM 25079</strain>
    </source>
</reference>
<evidence type="ECO:0000313" key="3">
    <source>
        <dbReference type="EMBL" id="MBB5685816.1"/>
    </source>
</evidence>
<dbReference type="AlphaFoldDB" id="A0A7W9AI26"/>
<evidence type="ECO:0000259" key="1">
    <source>
        <dbReference type="Pfam" id="PF13550"/>
    </source>
</evidence>
<evidence type="ECO:0008006" key="5">
    <source>
        <dbReference type="Google" id="ProtNLM"/>
    </source>
</evidence>
<evidence type="ECO:0000259" key="2">
    <source>
        <dbReference type="Pfam" id="PF23666"/>
    </source>
</evidence>
<dbReference type="RefSeq" id="WP_184017641.1">
    <property type="nucleotide sequence ID" value="NZ_JACIJC010000003.1"/>
</dbReference>
<organism evidence="3 4">
    <name type="scientific">Sphingobium boeckii</name>
    <dbReference type="NCBI Taxonomy" id="1082345"/>
    <lineage>
        <taxon>Bacteria</taxon>
        <taxon>Pseudomonadati</taxon>
        <taxon>Pseudomonadota</taxon>
        <taxon>Alphaproteobacteria</taxon>
        <taxon>Sphingomonadales</taxon>
        <taxon>Sphingomonadaceae</taxon>
        <taxon>Sphingobium</taxon>
    </lineage>
</organism>
<proteinExistence type="predicted"/>
<sequence length="614" mass="63942">MGKRGDGWTRAKEDLFFALLAETCNVSAALRGAEMSSGSAYRRRLKCAAFRARWAEAVREGYAVFEDFQLADYGNRIPSLTFEIEADDGAVTLSAIASALSDGTVSGGTLALGGYAASGDSVRGAIEALADAAGLSLADDGLALMLTNRGAAEASVPRGDWLPDAESERGAALTIPDALALAYYEPARDYQAGLQRATRGGAGRKTERVELPVAIRPGQAKAMAEAKLARDWAARERRRIGLSWRWMTMRPGAVITLEGEAGLWRIAEWALEGMAVKLSLVRVRGGSDGAMPEAEPGRGVGSLDAPHGPTILHLLDLPDPGEPPATAPRLYAAAAGASAGWRRAAMALSLDEGASWSAIGNSAPAAVIGTAMGALQHGSPHLFDDIGAVDIALAHDGMTLAEADDARLIAGANLALLGDELIQFGRAEPLGEARYRLSRLLRGRRGTETAMSSHMSGERFVLIEADALVPIDFPPSSLGGVARLMATGLGDGAPVIAMTTGIGASVRPPSPVGVTIAPHPDGGFALGWTRRSRQGWRWVDGVDAPIGEEREAYALRIVTGHGTIRIAETGAPGFHYDAAMIAEDGGTGDSIALSITQTGALAVSLPANATFSLI</sequence>
<dbReference type="Pfam" id="PF23666">
    <property type="entry name" value="Rcc01698_C"/>
    <property type="match status" value="1"/>
</dbReference>
<name>A0A7W9AI26_9SPHN</name>
<dbReference type="EMBL" id="JACIJC010000003">
    <property type="protein sequence ID" value="MBB5685816.1"/>
    <property type="molecule type" value="Genomic_DNA"/>
</dbReference>
<protein>
    <recommendedName>
        <fullName evidence="5">Tip attachment protein J domain-containing protein</fullName>
    </recommendedName>
</protein>
<accession>A0A7W9AI26</accession>
<gene>
    <name evidence="3" type="ORF">FHS49_001832</name>
</gene>
<dbReference type="Pfam" id="PF13550">
    <property type="entry name" value="Phage-tail_3"/>
    <property type="match status" value="1"/>
</dbReference>
<keyword evidence="4" id="KW-1185">Reference proteome</keyword>
<comment type="caution">
    <text evidence="3">The sequence shown here is derived from an EMBL/GenBank/DDBJ whole genome shotgun (WGS) entry which is preliminary data.</text>
</comment>